<feature type="region of interest" description="Disordered" evidence="1">
    <location>
        <begin position="1116"/>
        <end position="1145"/>
    </location>
</feature>
<evidence type="ECO:0000256" key="1">
    <source>
        <dbReference type="SAM" id="MobiDB-lite"/>
    </source>
</evidence>
<name>A0A0N5A6W1_PARTI</name>
<feature type="compositionally biased region" description="Basic residues" evidence="1">
    <location>
        <begin position="207"/>
        <end position="218"/>
    </location>
</feature>
<evidence type="ECO:0000313" key="2">
    <source>
        <dbReference type="Proteomes" id="UP000038045"/>
    </source>
</evidence>
<accession>A0A0N5A6W1</accession>
<dbReference type="InterPro" id="IPR048887">
    <property type="entry name" value="NtrZ-like"/>
</dbReference>
<organism evidence="2 3">
    <name type="scientific">Parastrongyloides trichosuri</name>
    <name type="common">Possum-specific nematode worm</name>
    <dbReference type="NCBI Taxonomy" id="131310"/>
    <lineage>
        <taxon>Eukaryota</taxon>
        <taxon>Metazoa</taxon>
        <taxon>Ecdysozoa</taxon>
        <taxon>Nematoda</taxon>
        <taxon>Chromadorea</taxon>
        <taxon>Rhabditida</taxon>
        <taxon>Tylenchina</taxon>
        <taxon>Panagrolaimomorpha</taxon>
        <taxon>Strongyloidoidea</taxon>
        <taxon>Strongyloididae</taxon>
        <taxon>Parastrongyloides</taxon>
    </lineage>
</organism>
<feature type="compositionally biased region" description="Basic and acidic residues" evidence="1">
    <location>
        <begin position="62"/>
        <end position="80"/>
    </location>
</feature>
<feature type="region of interest" description="Disordered" evidence="1">
    <location>
        <begin position="717"/>
        <end position="745"/>
    </location>
</feature>
<feature type="region of interest" description="Disordered" evidence="1">
    <location>
        <begin position="27"/>
        <end position="235"/>
    </location>
</feature>
<feature type="compositionally biased region" description="Low complexity" evidence="1">
    <location>
        <begin position="1044"/>
        <end position="1054"/>
    </location>
</feature>
<feature type="compositionally biased region" description="Low complexity" evidence="1">
    <location>
        <begin position="1347"/>
        <end position="1356"/>
    </location>
</feature>
<feature type="compositionally biased region" description="Low complexity" evidence="1">
    <location>
        <begin position="1484"/>
        <end position="1493"/>
    </location>
</feature>
<reference evidence="3" key="1">
    <citation type="submission" date="2017-02" db="UniProtKB">
        <authorList>
            <consortium name="WormBaseParasite"/>
        </authorList>
    </citation>
    <scope>IDENTIFICATION</scope>
</reference>
<protein>
    <submittedName>
        <fullName evidence="3">LigA</fullName>
    </submittedName>
</protein>
<feature type="compositionally biased region" description="Basic and acidic residues" evidence="1">
    <location>
        <begin position="1274"/>
        <end position="1286"/>
    </location>
</feature>
<feature type="compositionally biased region" description="Basic and acidic residues" evidence="1">
    <location>
        <begin position="126"/>
        <end position="136"/>
    </location>
</feature>
<feature type="compositionally biased region" description="Low complexity" evidence="1">
    <location>
        <begin position="1297"/>
        <end position="1320"/>
    </location>
</feature>
<feature type="region of interest" description="Disordered" evidence="1">
    <location>
        <begin position="1044"/>
        <end position="1070"/>
    </location>
</feature>
<feature type="compositionally biased region" description="Gly residues" evidence="1">
    <location>
        <begin position="1437"/>
        <end position="1448"/>
    </location>
</feature>
<proteinExistence type="predicted"/>
<dbReference type="Proteomes" id="UP000038045">
    <property type="component" value="Unplaced"/>
</dbReference>
<dbReference type="Pfam" id="PF20841">
    <property type="entry name" value="NtrZ"/>
    <property type="match status" value="1"/>
</dbReference>
<feature type="compositionally biased region" description="Low complexity" evidence="1">
    <location>
        <begin position="93"/>
        <end position="119"/>
    </location>
</feature>
<sequence length="1505" mass="156851">MYDRRNALSGQPGEAGVWQIVAGERRWRASQAGRTGRSAGGGARAGRHRGAGSRRDRKRPARRSEPDGRGQRLRRADGAFRPHPGRPGGRGGQEPQPRGQHPAPAATARAGARACGARRAVGRPRARPDHRPERRTAGGGGHRQGPERAPDRGPGSSCGRRPEDAQGPTRAERGGRRRHRRSGAGSVRRPGPEGFAGRQGRQGRDHRQIRHSGATRRPVRGEGGHQPRQGGQGGLLRLGARLVVLSDDRQEGVELGHGRVEAEVFDAFADGLDGLVRLADKVGVDLGAGGRGGVERGVFAPDALDEAGGALDTPRRPLDITLGRAVRQDEQAACVDAISGDDVLRRDHVLLGLGHLFDVADGDCGAGGQAGGDAFAVHGFDAHVRRLDPARLAAVFMAVEIGLVDHHPLGEEARERLLHVHLAGVRQGAGDEAGVEQVQDRVLYAADVLIDGQPFGGGGLVDRLGRLGIGEAGEIPAGIDEGVERVRLASGGAAARRTVDVFPRRVTVQRVAGHVEGDVLGQCDRQLVGRNRHDAAGLAVDDRDGAAPVALAADAPVAQAVDGRALARSGGLDAADGLGLGGLDVQTVQEVGMEDRAGAGIGLVGHGEVVARAFGADDRDHRQIVFAGEVQIALVMRRAGEDGARSVVGQNEVGDPDRNLGAGEGVDDLQPRIPADLLGLFDVGLTGAALAAFGDEGGDLRVGLGQLLRDRMIGGQTHEAGAEQRPGRRPPRPISSAGPWTGRSSFPASVGPFPASAVQLVQAVQQLLGVVGDAQEPLGDLALLDQRARAPAAAVDDLLVGQHGLVDRVPVHHAVLAVDQAPLEQLQEPVLLLAIVFGVAGGELARPVQRQAQKLELVAHRGDVGPGPVARVDAALHGRVLGRHAEGVPAHGVQHVEALRPLPARHDVAHDGRRGGALATGRVGEVELARLGQDGVLQIGFGLGRDRGRNPAARGVLDFLGHGDVQGVGAQTAVQDEDGGLETLVRRLRIDVPVIVHHPAPRVGAGQRHEGQGVQGGAPQIGVHADAQLGFHAGRLGLGAAADEGQAGAAAEQQSRGDQGDRSAANKSHSIVSVKGWTTYAGRFRKAPEGRSSKETARARAAATLYNTLKRGYDKANRRSWPPISTAKGRNGVTQAPQGPAESPRTVIAGLPCVDPGARVHMLSPGRTVPARGMRFVAVIAACAGALALAGMADDASAQTRARTPSVNLSDIAAQSSTTPATPAQRRGLRFNENGRWGLNFNLNQPVGREADWGDVEAGAYYRLSPRLRKRRPPERPARAQGRADRAPPAPLPGNGPPRSAASPAVVPTGTRRPTAPARAGARRPPRSALPVRRPVPPAAEPPPCASPRAGAVRSPVDPRRRSDGRPRLRRQAGGRPSPTVGGARRVGEEQQGGQGAAALRRRARQGAGGVPQALRFFGQGVRQGHHDRAGPHRRGGQGGRPRPGLGGADRRVQDPRARGAAGGAGRRPARVRREPGAGGARPLGGPSRRPAGFGTAPDRPFADQ</sequence>
<evidence type="ECO:0000313" key="3">
    <source>
        <dbReference type="WBParaSite" id="PTRK_0001775600.1"/>
    </source>
</evidence>
<feature type="region of interest" description="Disordered" evidence="1">
    <location>
        <begin position="1267"/>
        <end position="1505"/>
    </location>
</feature>
<feature type="compositionally biased region" description="Basic and acidic residues" evidence="1">
    <location>
        <begin position="1357"/>
        <end position="1367"/>
    </location>
</feature>
<dbReference type="WBParaSite" id="PTRK_0001775600.1">
    <property type="protein sequence ID" value="PTRK_0001775600.1"/>
    <property type="gene ID" value="PTRK_0001775600"/>
</dbReference>
<feature type="compositionally biased region" description="Basic and acidic residues" evidence="1">
    <location>
        <begin position="1449"/>
        <end position="1458"/>
    </location>
</feature>
<feature type="compositionally biased region" description="Basic and acidic residues" evidence="1">
    <location>
        <begin position="160"/>
        <end position="174"/>
    </location>
</feature>
<feature type="compositionally biased region" description="Pro residues" evidence="1">
    <location>
        <begin position="1334"/>
        <end position="1346"/>
    </location>
</feature>
<dbReference type="AntiFam" id="ANF00083">
    <property type="entry name" value="Shadow ORF (opposite leuS)"/>
</dbReference>
<keyword evidence="2" id="KW-1185">Reference proteome</keyword>
<feature type="compositionally biased region" description="Basic residues" evidence="1">
    <location>
        <begin position="45"/>
        <end position="61"/>
    </location>
</feature>